<dbReference type="Proteomes" id="UP001302494">
    <property type="component" value="Chromosome"/>
</dbReference>
<dbReference type="CDD" id="cd06533">
    <property type="entry name" value="Glyco_transf_WecG_TagA"/>
    <property type="match status" value="1"/>
</dbReference>
<dbReference type="Pfam" id="PF03808">
    <property type="entry name" value="Glyco_tran_WecG"/>
    <property type="match status" value="1"/>
</dbReference>
<dbReference type="PANTHER" id="PTHR34136">
    <property type="match status" value="1"/>
</dbReference>
<dbReference type="RefSeq" id="WP_312748992.1">
    <property type="nucleotide sequence ID" value="NZ_CP116968.1"/>
</dbReference>
<proteinExistence type="predicted"/>
<dbReference type="AlphaFoldDB" id="A0AA96GKC5"/>
<protein>
    <submittedName>
        <fullName evidence="3">WecB/TagA/CpsF family glycosyltransferase</fullName>
    </submittedName>
</protein>
<dbReference type="PANTHER" id="PTHR34136:SF1">
    <property type="entry name" value="UDP-N-ACETYL-D-MANNOSAMINURONIC ACID TRANSFERASE"/>
    <property type="match status" value="1"/>
</dbReference>
<keyword evidence="2" id="KW-0808">Transferase</keyword>
<keyword evidence="4" id="KW-1185">Reference proteome</keyword>
<dbReference type="KEGG" id="nneo:PQG83_10060"/>
<evidence type="ECO:0000313" key="3">
    <source>
        <dbReference type="EMBL" id="WNM64074.1"/>
    </source>
</evidence>
<organism evidence="3 4">
    <name type="scientific">Candidatus Nitrospira neomarina</name>
    <dbReference type="NCBI Taxonomy" id="3020899"/>
    <lineage>
        <taxon>Bacteria</taxon>
        <taxon>Pseudomonadati</taxon>
        <taxon>Nitrospirota</taxon>
        <taxon>Nitrospiria</taxon>
        <taxon>Nitrospirales</taxon>
        <taxon>Nitrospiraceae</taxon>
        <taxon>Nitrospira</taxon>
    </lineage>
</organism>
<evidence type="ECO:0000256" key="2">
    <source>
        <dbReference type="ARBA" id="ARBA00022679"/>
    </source>
</evidence>
<gene>
    <name evidence="3" type="ORF">PQG83_10060</name>
</gene>
<keyword evidence="1" id="KW-0328">Glycosyltransferase</keyword>
<dbReference type="NCBIfam" id="TIGR00696">
    <property type="entry name" value="wecG_tagA_cpsF"/>
    <property type="match status" value="1"/>
</dbReference>
<dbReference type="GO" id="GO:0016758">
    <property type="term" value="F:hexosyltransferase activity"/>
    <property type="evidence" value="ECO:0007669"/>
    <property type="project" value="TreeGrafter"/>
</dbReference>
<evidence type="ECO:0000313" key="4">
    <source>
        <dbReference type="Proteomes" id="UP001302494"/>
    </source>
</evidence>
<reference evidence="3 4" key="1">
    <citation type="submission" date="2023-01" db="EMBL/GenBank/DDBJ databases">
        <title>Cultivation and genomic characterization of new, ubiquitous marine nitrite-oxidizing bacteria from the Nitrospirales.</title>
        <authorList>
            <person name="Mueller A.J."/>
            <person name="Daebeler A."/>
            <person name="Herbold C.W."/>
            <person name="Kirkegaard R.H."/>
            <person name="Daims H."/>
        </authorList>
    </citation>
    <scope>NUCLEOTIDE SEQUENCE [LARGE SCALE GENOMIC DNA]</scope>
    <source>
        <strain evidence="3 4">DK</strain>
    </source>
</reference>
<dbReference type="EMBL" id="CP116968">
    <property type="protein sequence ID" value="WNM64074.1"/>
    <property type="molecule type" value="Genomic_DNA"/>
</dbReference>
<evidence type="ECO:0000256" key="1">
    <source>
        <dbReference type="ARBA" id="ARBA00022676"/>
    </source>
</evidence>
<name>A0AA96GKC5_9BACT</name>
<accession>A0AA96GKC5</accession>
<sequence>MGSSFIRQRVIAMWVDTGTFDDTSSLVFKWINEAKGRYICVSNVHMCMECLDNATFADVVKNADLVVPDGKPIALALKLLGHESVEQIRGADLTEEILKYADSKNAVIGFYGGTETALARIRETLNRDYPGIKIGCMISPPFRALTEFEVADDIRLINESGTQLLFVGLGCPKQERWMAANVKHLNVTLVGVGAVFDFLSGEKPMAAEWIRAIGMEWFFRLISEPQRLWKRYATTNPKFIWYLGKQYIGHFIHKN</sequence>
<dbReference type="InterPro" id="IPR004629">
    <property type="entry name" value="WecG_TagA_CpsF"/>
</dbReference>